<keyword evidence="2" id="KW-1185">Reference proteome</keyword>
<organism evidence="1 2">
    <name type="scientific">Kickxella alabastrina</name>
    <dbReference type="NCBI Taxonomy" id="61397"/>
    <lineage>
        <taxon>Eukaryota</taxon>
        <taxon>Fungi</taxon>
        <taxon>Fungi incertae sedis</taxon>
        <taxon>Zoopagomycota</taxon>
        <taxon>Kickxellomycotina</taxon>
        <taxon>Kickxellomycetes</taxon>
        <taxon>Kickxellales</taxon>
        <taxon>Kickxellaceae</taxon>
        <taxon>Kickxella</taxon>
    </lineage>
</organism>
<name>A0ACC1IWQ0_9FUNG</name>
<reference evidence="1" key="1">
    <citation type="submission" date="2022-07" db="EMBL/GenBank/DDBJ databases">
        <title>Phylogenomic reconstructions and comparative analyses of Kickxellomycotina fungi.</title>
        <authorList>
            <person name="Reynolds N.K."/>
            <person name="Stajich J.E."/>
            <person name="Barry K."/>
            <person name="Grigoriev I.V."/>
            <person name="Crous P."/>
            <person name="Smith M.E."/>
        </authorList>
    </citation>
    <scope>NUCLEOTIDE SEQUENCE</scope>
    <source>
        <strain evidence="1">Benny 63K</strain>
    </source>
</reference>
<protein>
    <submittedName>
        <fullName evidence="1">Uncharacterized protein</fullName>
    </submittedName>
</protein>
<dbReference type="EMBL" id="JANBPG010000007">
    <property type="protein sequence ID" value="KAJ1902067.1"/>
    <property type="molecule type" value="Genomic_DNA"/>
</dbReference>
<comment type="caution">
    <text evidence="1">The sequence shown here is derived from an EMBL/GenBank/DDBJ whole genome shotgun (WGS) entry which is preliminary data.</text>
</comment>
<dbReference type="Proteomes" id="UP001150581">
    <property type="component" value="Unassembled WGS sequence"/>
</dbReference>
<gene>
    <name evidence="1" type="ORF">LPJ66_000316</name>
</gene>
<sequence>MSASFCTDVSQLSHKCAFLSYSTTNSSYASTPDALVTQLVSAITKSLSNAHLSGSCRKSILALSCSVVLPECPSANARLPHYSELLNHVAASCRVSVDDLSDRLLRTAASNGNSEWFALVDMVCVAVFFVVACVCAFYLLAQGERIYSDLTSFAASQSPSPAFSEASEKDVQGAGEKPQLGSMDAVLINIS</sequence>
<proteinExistence type="predicted"/>
<accession>A0ACC1IWQ0</accession>
<evidence type="ECO:0000313" key="1">
    <source>
        <dbReference type="EMBL" id="KAJ1902067.1"/>
    </source>
</evidence>
<evidence type="ECO:0000313" key="2">
    <source>
        <dbReference type="Proteomes" id="UP001150581"/>
    </source>
</evidence>